<dbReference type="EC" id="2.7.7.42" evidence="7"/>
<reference evidence="11" key="1">
    <citation type="submission" date="2009-05" db="EMBL/GenBank/DDBJ databases">
        <title>Complete sequence of Tolumonas auensis DSM 9187.</title>
        <authorList>
            <consortium name="US DOE Joint Genome Institute"/>
            <person name="Lucas S."/>
            <person name="Copeland A."/>
            <person name="Lapidus A."/>
            <person name="Glavina del Rio T."/>
            <person name="Tice H."/>
            <person name="Bruce D."/>
            <person name="Goodwin L."/>
            <person name="Pitluck S."/>
            <person name="Chertkov O."/>
            <person name="Brettin T."/>
            <person name="Detter J.C."/>
            <person name="Han C."/>
            <person name="Larimer F."/>
            <person name="Land M."/>
            <person name="Hauser L."/>
            <person name="Kyrpides N."/>
            <person name="Mikhailova N."/>
            <person name="Spring S."/>
            <person name="Beller H."/>
        </authorList>
    </citation>
    <scope>NUCLEOTIDE SEQUENCE [LARGE SCALE GENOMIC DNA]</scope>
    <source>
        <strain evidence="11">DSM 9187 / TA4</strain>
    </source>
</reference>
<sequence length="967" mass="109700">MTSSTAIPLPALLSELAAKQWRRLLERADAQQQALFLSHQPMLLRLLALSDFVAESFIYSPAMLAELLTSERYLQAERSAAYPALLQTALQHVDSEDSLKRVLRQFRREHMVLIAWRELLGLSEVEESFKHLSVLAESLIMAAYDWLYTKMCREAGTPIGRESGEPQRMLIFGMGKLGGGELNFSSDIDLIFAYPERGFTQGGRRELDNQSFFTRLGQQLINALHQQTADGQVYRVDMRLRPFGDSGPLVASFAALEEYYQQHGRNWERYAMVKARIMGPENDDSRYLMQMLKPFIYRRYVDFGAIDALRKMKGMIVAEIRRKGLKNDIKLGAGGIRDVEFIVQAHQLIRGGREPELQVRHMPAALRALQQHHVLTDEEYQTLSSGYHYLRRVENILQEIADQQTQTLPDNDRDRLRVTVAMGYHSWEEFAQALQQVHAAIHQLFSQVIGEQEEQESDVPTAWQDMWHSHLPAEDLVPLLQQQNVAEAEKLATELTHLRDECLHRPIGPQGREALGKLMPRLLSLLVQDAAPTELLNRIRKVLLHIATRSAYLQLLAENPGALKQLLKLCAATPLVAEQLARYPVLLDELLDPAQLYNPTPLNQYRDELRQYLLRVPEDDVEQQMEALRQFKQIQLLKIVAADIAGALPLMKVSDHLTWLAEALLTEAVNQAWGQLTARHGLPPLSVKNGEKNFAVIAYGKLGGIELGYGSDLDVVFIHATEGEGYTNGDKPLSVRQFYVRLAQKIIHLCETRTTSGILYEIDMELRPSGASGMLVSTLNAYEHYLQHEAWVWEHQALVRSRAVYGDAALLAGFERVRAEILSQPREIHSLAKSVADMRNKMRKHLLRGTADQFDLKQSAGGMIEIEFIAQFMVLAYAAQNPALLTRWSDNVRIFESCVEAGLLTEEESITLKKAYLAIRDRAHRCTLSGVTRIIDGQELQEERAAVVALWHKLIDRQLPAPDQPIQ</sequence>
<dbReference type="EC" id="2.7.7.89" evidence="7"/>
<dbReference type="InterPro" id="IPR043519">
    <property type="entry name" value="NT_sf"/>
</dbReference>
<keyword evidence="5 7" id="KW-0460">Magnesium</keyword>
<evidence type="ECO:0000256" key="3">
    <source>
        <dbReference type="ARBA" id="ARBA00022741"/>
    </source>
</evidence>
<dbReference type="Pfam" id="PF03710">
    <property type="entry name" value="GlnE"/>
    <property type="match status" value="2"/>
</dbReference>
<dbReference type="GO" id="GO:0047388">
    <property type="term" value="F:[glutamine synthetase]-adenylyl-L-tyrosine phosphorylase activity"/>
    <property type="evidence" value="ECO:0007669"/>
    <property type="project" value="UniProtKB-EC"/>
</dbReference>
<keyword evidence="3 7" id="KW-0547">Nucleotide-binding</keyword>
<dbReference type="EMBL" id="CP001616">
    <property type="protein sequence ID" value="ACQ94500.1"/>
    <property type="molecule type" value="Genomic_DNA"/>
</dbReference>
<comment type="cofactor">
    <cofactor evidence="7">
        <name>Mg(2+)</name>
        <dbReference type="ChEBI" id="CHEBI:18420"/>
    </cofactor>
</comment>
<dbReference type="Gene3D" id="1.10.4050.10">
    <property type="entry name" value="Glutamine synthase adenylyltransferase GlnE"/>
    <property type="match status" value="1"/>
</dbReference>
<organism evidence="10 11">
    <name type="scientific">Tolumonas auensis (strain DSM 9187 / NBRC 110442 / TA 4)</name>
    <dbReference type="NCBI Taxonomy" id="595494"/>
    <lineage>
        <taxon>Bacteria</taxon>
        <taxon>Pseudomonadati</taxon>
        <taxon>Pseudomonadota</taxon>
        <taxon>Gammaproteobacteria</taxon>
        <taxon>Aeromonadales</taxon>
        <taxon>Aeromonadaceae</taxon>
        <taxon>Tolumonas</taxon>
    </lineage>
</organism>
<comment type="function">
    <text evidence="7">Involved in the regulation of glutamine synthetase GlnA, a key enzyme in the process to assimilate ammonia. When cellular nitrogen levels are high, the C-terminal adenylyl transferase (AT) inactivates GlnA by covalent transfer of an adenylyl group from ATP to specific tyrosine residue of GlnA, thus reducing its activity. Conversely, when nitrogen levels are low, the N-terminal adenylyl removase (AR) activates GlnA by removing the adenylyl group by phosphorolysis, increasing its activity. The regulatory region of GlnE binds the signal transduction protein PII (GlnB) which indicates the nitrogen status of the cell.</text>
</comment>
<dbReference type="RefSeq" id="WP_015879949.1">
    <property type="nucleotide sequence ID" value="NC_012691.1"/>
</dbReference>
<dbReference type="Gene3D" id="1.20.120.330">
    <property type="entry name" value="Nucleotidyltransferases domain 2"/>
    <property type="match status" value="2"/>
</dbReference>
<evidence type="ECO:0000256" key="5">
    <source>
        <dbReference type="ARBA" id="ARBA00022842"/>
    </source>
</evidence>
<dbReference type="PANTHER" id="PTHR30621:SF0">
    <property type="entry name" value="BIFUNCTIONAL GLUTAMINE SYNTHETASE ADENYLYLTRANSFERASE_ADENYLYL-REMOVING ENZYME"/>
    <property type="match status" value="1"/>
</dbReference>
<evidence type="ECO:0000256" key="6">
    <source>
        <dbReference type="ARBA" id="ARBA00023268"/>
    </source>
</evidence>
<evidence type="ECO:0000259" key="8">
    <source>
        <dbReference type="Pfam" id="PF03710"/>
    </source>
</evidence>
<evidence type="ECO:0000313" key="10">
    <source>
        <dbReference type="EMBL" id="ACQ94500.1"/>
    </source>
</evidence>
<dbReference type="SUPFAM" id="SSF81301">
    <property type="entry name" value="Nucleotidyltransferase"/>
    <property type="match status" value="2"/>
</dbReference>
<gene>
    <name evidence="7" type="primary">glnE</name>
    <name evidence="10" type="ordered locus">Tola_2911</name>
</gene>
<dbReference type="KEGG" id="tau:Tola_2911"/>
<keyword evidence="4 7" id="KW-0067">ATP-binding</keyword>
<dbReference type="HOGENOM" id="CLU_006233_0_1_6"/>
<feature type="region of interest" description="Adenylyl removase" evidence="7">
    <location>
        <begin position="1"/>
        <end position="453"/>
    </location>
</feature>
<feature type="domain" description="PII-uridylyltransferase/Glutamine-synthetase adenylyltransferase" evidence="9">
    <location>
        <begin position="838"/>
        <end position="924"/>
    </location>
</feature>
<feature type="domain" description="Glutamate-ammonia ligase adenylyltransferase repeated" evidence="8">
    <location>
        <begin position="43"/>
        <end position="282"/>
    </location>
</feature>
<keyword evidence="11" id="KW-1185">Reference proteome</keyword>
<dbReference type="GO" id="GO:0016874">
    <property type="term" value="F:ligase activity"/>
    <property type="evidence" value="ECO:0007669"/>
    <property type="project" value="UniProtKB-KW"/>
</dbReference>
<keyword evidence="1 7" id="KW-0808">Transferase</keyword>
<dbReference type="Pfam" id="PF08335">
    <property type="entry name" value="GlnD_UR_UTase"/>
    <property type="match status" value="2"/>
</dbReference>
<dbReference type="HAMAP" id="MF_00802">
    <property type="entry name" value="GlnE"/>
    <property type="match status" value="1"/>
</dbReference>
<dbReference type="GO" id="GO:0008882">
    <property type="term" value="F:[glutamate-ammonia-ligase] adenylyltransferase activity"/>
    <property type="evidence" value="ECO:0007669"/>
    <property type="project" value="UniProtKB-UniRule"/>
</dbReference>
<keyword evidence="2 7" id="KW-0548">Nucleotidyltransferase</keyword>
<dbReference type="InterPro" id="IPR005190">
    <property type="entry name" value="GlnE_rpt_dom"/>
</dbReference>
<dbReference type="OrthoDB" id="9759366at2"/>
<feature type="region of interest" description="Adenylyl transferase" evidence="7">
    <location>
        <begin position="467"/>
        <end position="967"/>
    </location>
</feature>
<comment type="catalytic activity">
    <reaction evidence="7">
        <text>[glutamine synthetase]-L-tyrosine + ATP = [glutamine synthetase]-O(4)-(5'-adenylyl)-L-tyrosine + diphosphate</text>
        <dbReference type="Rhea" id="RHEA:18589"/>
        <dbReference type="Rhea" id="RHEA-COMP:10660"/>
        <dbReference type="Rhea" id="RHEA-COMP:10661"/>
        <dbReference type="ChEBI" id="CHEBI:30616"/>
        <dbReference type="ChEBI" id="CHEBI:33019"/>
        <dbReference type="ChEBI" id="CHEBI:46858"/>
        <dbReference type="ChEBI" id="CHEBI:83624"/>
        <dbReference type="EC" id="2.7.7.42"/>
    </reaction>
</comment>
<dbReference type="FunFam" id="1.20.120.330:FF:000005">
    <property type="entry name" value="Bifunctional glutamine synthetase adenylyltransferase/adenylyl-removing enzyme"/>
    <property type="match status" value="1"/>
</dbReference>
<keyword evidence="6 7" id="KW-0511">Multifunctional enzyme</keyword>
<dbReference type="Gene3D" id="1.20.120.1510">
    <property type="match status" value="1"/>
</dbReference>
<feature type="domain" description="Glutamate-ammonia ligase adenylyltransferase repeated" evidence="8">
    <location>
        <begin position="563"/>
        <end position="816"/>
    </location>
</feature>
<reference evidence="10 11" key="2">
    <citation type="journal article" date="2011" name="Stand. Genomic Sci.">
        <title>Complete genome sequence of Tolumonas auensis type strain (TA 4).</title>
        <authorList>
            <person name="Chertkov O."/>
            <person name="Copeland A."/>
            <person name="Lucas S."/>
            <person name="Lapidus A."/>
            <person name="Berry K.W."/>
            <person name="Detter J.C."/>
            <person name="Del Rio T.G."/>
            <person name="Hammon N."/>
            <person name="Dalin E."/>
            <person name="Tice H."/>
            <person name="Pitluck S."/>
            <person name="Richardson P."/>
            <person name="Bruce D."/>
            <person name="Goodwin L."/>
            <person name="Han C."/>
            <person name="Tapia R."/>
            <person name="Saunders E."/>
            <person name="Schmutz J."/>
            <person name="Brettin T."/>
            <person name="Larimer F."/>
            <person name="Land M."/>
            <person name="Hauser L."/>
            <person name="Spring S."/>
            <person name="Rohde M."/>
            <person name="Kyrpides N.C."/>
            <person name="Ivanova N."/>
            <person name="Goker M."/>
            <person name="Beller H.R."/>
            <person name="Klenk H.P."/>
            <person name="Woyke T."/>
        </authorList>
    </citation>
    <scope>NUCLEOTIDE SEQUENCE [LARGE SCALE GENOMIC DNA]</scope>
    <source>
        <strain evidence="11">DSM 9187 / TA4</strain>
    </source>
</reference>
<dbReference type="GO" id="GO:0005829">
    <property type="term" value="C:cytosol"/>
    <property type="evidence" value="ECO:0007669"/>
    <property type="project" value="TreeGrafter"/>
</dbReference>
<dbReference type="Proteomes" id="UP000009073">
    <property type="component" value="Chromosome"/>
</dbReference>
<dbReference type="InterPro" id="IPR023057">
    <property type="entry name" value="GlnE"/>
</dbReference>
<protein>
    <recommendedName>
        <fullName evidence="7">Bifunctional glutamine synthetase adenylyltransferase/adenylyl-removing enzyme</fullName>
    </recommendedName>
    <alternativeName>
        <fullName evidence="7">ATP:glutamine synthetase adenylyltransferase</fullName>
    </alternativeName>
    <alternativeName>
        <fullName evidence="7">ATase</fullName>
    </alternativeName>
    <domain>
        <recommendedName>
            <fullName evidence="7">Glutamine synthetase adenylyl-L-tyrosine phosphorylase</fullName>
            <ecNumber evidence="7">2.7.7.89</ecNumber>
        </recommendedName>
        <alternativeName>
            <fullName evidence="7">Adenylyl removase</fullName>
            <shortName evidence="7">AR</shortName>
            <shortName evidence="7">AT-N</shortName>
        </alternativeName>
    </domain>
    <domain>
        <recommendedName>
            <fullName evidence="7">Glutamine synthetase adenylyl transferase</fullName>
            <ecNumber evidence="7">2.7.7.42</ecNumber>
        </recommendedName>
        <alternativeName>
            <fullName evidence="7">Adenylyl transferase</fullName>
            <shortName evidence="7">AT</shortName>
            <shortName evidence="7">AT-C</shortName>
        </alternativeName>
    </domain>
</protein>
<dbReference type="SUPFAM" id="SSF81593">
    <property type="entry name" value="Nucleotidyltransferase substrate binding subunit/domain"/>
    <property type="match status" value="2"/>
</dbReference>
<feature type="domain" description="PII-uridylyltransferase/Glutamine-synthetase adenylyltransferase" evidence="9">
    <location>
        <begin position="310"/>
        <end position="449"/>
    </location>
</feature>
<dbReference type="STRING" id="595494.Tola_2911"/>
<proteinExistence type="inferred from homology"/>
<comment type="catalytic activity">
    <reaction evidence="7">
        <text>[glutamine synthetase]-O(4)-(5'-adenylyl)-L-tyrosine + phosphate = [glutamine synthetase]-L-tyrosine + ADP</text>
        <dbReference type="Rhea" id="RHEA:43716"/>
        <dbReference type="Rhea" id="RHEA-COMP:10660"/>
        <dbReference type="Rhea" id="RHEA-COMP:10661"/>
        <dbReference type="ChEBI" id="CHEBI:43474"/>
        <dbReference type="ChEBI" id="CHEBI:46858"/>
        <dbReference type="ChEBI" id="CHEBI:83624"/>
        <dbReference type="ChEBI" id="CHEBI:456216"/>
        <dbReference type="EC" id="2.7.7.89"/>
    </reaction>
</comment>
<dbReference type="FunFam" id="3.30.460.10:FF:000009">
    <property type="entry name" value="Bifunctional glutamine synthetase adenylyltransferase/adenylyl-removing enzyme"/>
    <property type="match status" value="1"/>
</dbReference>
<evidence type="ECO:0000256" key="2">
    <source>
        <dbReference type="ARBA" id="ARBA00022695"/>
    </source>
</evidence>
<dbReference type="PANTHER" id="PTHR30621">
    <property type="entry name" value="GLUTAMINE SYNTHETASE ADENYLYLTRANSFERASE"/>
    <property type="match status" value="1"/>
</dbReference>
<evidence type="ECO:0000259" key="9">
    <source>
        <dbReference type="Pfam" id="PF08335"/>
    </source>
</evidence>
<evidence type="ECO:0000313" key="11">
    <source>
        <dbReference type="Proteomes" id="UP000009073"/>
    </source>
</evidence>
<evidence type="ECO:0000256" key="1">
    <source>
        <dbReference type="ARBA" id="ARBA00022679"/>
    </source>
</evidence>
<dbReference type="GO" id="GO:0000287">
    <property type="term" value="F:magnesium ion binding"/>
    <property type="evidence" value="ECO:0007669"/>
    <property type="project" value="UniProtKB-UniRule"/>
</dbReference>
<dbReference type="InterPro" id="IPR013546">
    <property type="entry name" value="PII_UdlTrfase/GS_AdlTrfase"/>
</dbReference>
<dbReference type="NCBIfam" id="NF008292">
    <property type="entry name" value="PRK11072.1"/>
    <property type="match status" value="1"/>
</dbReference>
<dbReference type="GO" id="GO:0000820">
    <property type="term" value="P:regulation of glutamine family amino acid metabolic process"/>
    <property type="evidence" value="ECO:0007669"/>
    <property type="project" value="UniProtKB-UniRule"/>
</dbReference>
<accession>C4LCJ6</accession>
<dbReference type="GO" id="GO:0005524">
    <property type="term" value="F:ATP binding"/>
    <property type="evidence" value="ECO:0007669"/>
    <property type="project" value="UniProtKB-UniRule"/>
</dbReference>
<dbReference type="FunFam" id="3.30.460.10:FF:000014">
    <property type="entry name" value="Bifunctional glutamine synthetase adenylyltransferase/adenylyl-removing enzyme"/>
    <property type="match status" value="1"/>
</dbReference>
<comment type="similarity">
    <text evidence="7">Belongs to the GlnE family.</text>
</comment>
<dbReference type="eggNOG" id="COG1391">
    <property type="taxonomic scope" value="Bacteria"/>
</dbReference>
<dbReference type="CDD" id="cd05401">
    <property type="entry name" value="NT_GlnE_GlnD_like"/>
    <property type="match status" value="2"/>
</dbReference>
<dbReference type="Gene3D" id="3.30.460.10">
    <property type="entry name" value="Beta Polymerase, domain 2"/>
    <property type="match status" value="2"/>
</dbReference>
<dbReference type="AlphaFoldDB" id="C4LCJ6"/>
<name>C4LCJ6_TOLAT</name>
<evidence type="ECO:0000256" key="7">
    <source>
        <dbReference type="HAMAP-Rule" id="MF_00802"/>
    </source>
</evidence>
<evidence type="ECO:0000256" key="4">
    <source>
        <dbReference type="ARBA" id="ARBA00022840"/>
    </source>
</evidence>
<keyword evidence="10" id="KW-0436">Ligase</keyword>